<gene>
    <name evidence="1" type="ORF">AWB78_07565</name>
</gene>
<sequence>MKVQLVRQALRIVSGGQTGADQAGLHWAIDNEVDHGGWCPKGRKTEEGLLDPKFRLKETPSASYLQRTEWNVRDSDATIIFTMTEPLSGGSKRTAEFARKHGKPWIALSPGRASDKLAGFLSRHGVRVLNIGGSRHSTAPDVAAFVRQTLNAAISPRDSTADLFAIRDLIRDGGTAIDALASLALVDLLKSVFLLSIPLMTRELGAALLGTEKLQPAHARVLRRWLADARDLQPILFDQLREFLRELDLWAIAATDDAAKAWPASQTTQQRTMMNLCHDAKERAVAAALLALPLEELVRLSILWIAEKNANRAPGVLESLGLTADTLVELPESELARLNLIERLEEEAREERAAFGRFLKSDPAGERLSSVFFETVLIDFE</sequence>
<dbReference type="AlphaFoldDB" id="A0A158EFA8"/>
<accession>A0A158EFA8</accession>
<reference evidence="1" key="1">
    <citation type="submission" date="2016-01" db="EMBL/GenBank/DDBJ databases">
        <authorList>
            <person name="Peeters C."/>
        </authorList>
    </citation>
    <scope>NUCLEOTIDE SEQUENCE</scope>
    <source>
        <strain evidence="1">LMG 29321</strain>
    </source>
</reference>
<protein>
    <submittedName>
        <fullName evidence="1">Molybdenum carrier</fullName>
    </submittedName>
</protein>
<proteinExistence type="predicted"/>
<dbReference type="Proteomes" id="UP000071859">
    <property type="component" value="Unassembled WGS sequence"/>
</dbReference>
<evidence type="ECO:0000313" key="1">
    <source>
        <dbReference type="EMBL" id="SAL05555.1"/>
    </source>
</evidence>
<keyword evidence="2" id="KW-1185">Reference proteome</keyword>
<dbReference type="Gene3D" id="3.40.50.450">
    <property type="match status" value="1"/>
</dbReference>
<name>A0A158EFA8_9BURK</name>
<comment type="caution">
    <text evidence="1">The sequence shown here is derived from an EMBL/GenBank/DDBJ whole genome shotgun (WGS) entry which is preliminary data.</text>
</comment>
<dbReference type="Pfam" id="PF12694">
    <property type="entry name" value="cpYpsA"/>
    <property type="match status" value="1"/>
</dbReference>
<dbReference type="EMBL" id="FCOX02000084">
    <property type="protein sequence ID" value="SAL05555.1"/>
    <property type="molecule type" value="Genomic_DNA"/>
</dbReference>
<dbReference type="InterPro" id="IPR024755">
    <property type="entry name" value="cpYpsA"/>
</dbReference>
<dbReference type="RefSeq" id="WP_232478030.1">
    <property type="nucleotide sequence ID" value="NZ_FCOX02000084.1"/>
</dbReference>
<dbReference type="SUPFAM" id="SSF102405">
    <property type="entry name" value="MCP/YpsA-like"/>
    <property type="match status" value="1"/>
</dbReference>
<evidence type="ECO:0000313" key="2">
    <source>
        <dbReference type="Proteomes" id="UP000071859"/>
    </source>
</evidence>
<organism evidence="1 2">
    <name type="scientific">Caballeronia calidae</name>
    <dbReference type="NCBI Taxonomy" id="1777139"/>
    <lineage>
        <taxon>Bacteria</taxon>
        <taxon>Pseudomonadati</taxon>
        <taxon>Pseudomonadota</taxon>
        <taxon>Betaproteobacteria</taxon>
        <taxon>Burkholderiales</taxon>
        <taxon>Burkholderiaceae</taxon>
        <taxon>Caballeronia</taxon>
    </lineage>
</organism>